<dbReference type="NCBIfam" id="NF008168">
    <property type="entry name" value="PRK10917.2-2"/>
    <property type="match status" value="1"/>
</dbReference>
<dbReference type="GO" id="GO:0016887">
    <property type="term" value="F:ATP hydrolysis activity"/>
    <property type="evidence" value="ECO:0007669"/>
    <property type="project" value="RHEA"/>
</dbReference>
<evidence type="ECO:0000313" key="18">
    <source>
        <dbReference type="EMBL" id="OHA66481.1"/>
    </source>
</evidence>
<evidence type="ECO:0000256" key="7">
    <source>
        <dbReference type="ARBA" id="ARBA00022840"/>
    </source>
</evidence>
<keyword evidence="5 15" id="KW-0378">Hydrolase</keyword>
<evidence type="ECO:0000313" key="19">
    <source>
        <dbReference type="Proteomes" id="UP000178065"/>
    </source>
</evidence>
<evidence type="ECO:0000256" key="11">
    <source>
        <dbReference type="ARBA" id="ARBA00023235"/>
    </source>
</evidence>
<evidence type="ECO:0000256" key="10">
    <source>
        <dbReference type="ARBA" id="ARBA00023204"/>
    </source>
</evidence>
<dbReference type="PANTHER" id="PTHR47964">
    <property type="entry name" value="ATP-DEPENDENT DNA HELICASE HOMOLOG RECG, CHLOROPLASTIC"/>
    <property type="match status" value="1"/>
</dbReference>
<dbReference type="InterPro" id="IPR047112">
    <property type="entry name" value="RecG/Mfd"/>
</dbReference>
<dbReference type="InterPro" id="IPR033454">
    <property type="entry name" value="RecG_wedge"/>
</dbReference>
<name>A0A1G2R325_9BACT</name>
<sequence length="694" mass="78256">MNLSTPLSEVPRIGPVYQKRLKAIGITSVRDLLFHFPQMYQDLSVITPLAKAKEGSEYCLKGTLGELKETRTFYKRMSVLEGIFSDASGSMKVVWFNQPYLKDALLPGQEVFLAGKVVRDSRGVYLSSPSYEKAGATTIHTGRLVPLYRETRGVSSKWLRSVIFMALRSLENIPESFPPLLLKERGLPFLKEALRGIHFPGTPREAELAKKRFSFEELFSISLFVLTERKKLAQVKAPVIAFQPEIMKRFTSKLPFELTGAQKKAAWHILKDMEKPRPMNRILQGDVGSGKTVVAAMAALAAQKAGFQVAFMAPTEILAQQHFKTVGESLAPFKVTIGLLTGKSDRFISPKLPKDFIEISRTKLLQKTKEGGVDVLIGTHALIQDKVKFSNLALVVVDEQHRFGVQQRKKLQRRAQLVPHFLSMTATPIPRTLAMTVYGDLDPTVIDELPKGRKRVETKIVAPEERKKAYEFMQKQVKAGRQVFVICPRIEKPQEGESLEIKTVKEEYEKLSQEVFPECKVEMLHGKMGPAEKEQIMRRFARGKTDILVATSVVEVGLDIPNATVMLIEGAERFGLAQLHQFRGRIGRGRHRSTCLLFSESSSQKTRQRLRALLESDSGFELAEKDMRMRGPGDFAGNKQWGLPDFAMENLANLVLVQEVRAAAEKLLEQDISLKNHPLLKKRVDELREKLHLE</sequence>
<keyword evidence="6 15" id="KW-0347">Helicase</keyword>
<dbReference type="GO" id="GO:0003677">
    <property type="term" value="F:DNA binding"/>
    <property type="evidence" value="ECO:0007669"/>
    <property type="project" value="UniProtKB-KW"/>
</dbReference>
<dbReference type="STRING" id="1802448.A2672_01365"/>
<dbReference type="InterPro" id="IPR011545">
    <property type="entry name" value="DEAD/DEAH_box_helicase_dom"/>
</dbReference>
<dbReference type="NCBIfam" id="NF008165">
    <property type="entry name" value="PRK10917.1-3"/>
    <property type="match status" value="1"/>
</dbReference>
<evidence type="ECO:0000256" key="3">
    <source>
        <dbReference type="ARBA" id="ARBA00022741"/>
    </source>
</evidence>
<evidence type="ECO:0000259" key="16">
    <source>
        <dbReference type="PROSITE" id="PS51192"/>
    </source>
</evidence>
<evidence type="ECO:0000256" key="8">
    <source>
        <dbReference type="ARBA" id="ARBA00023125"/>
    </source>
</evidence>
<dbReference type="Gene3D" id="2.40.50.140">
    <property type="entry name" value="Nucleic acid-binding proteins"/>
    <property type="match status" value="1"/>
</dbReference>
<keyword evidence="3 15" id="KW-0547">Nucleotide-binding</keyword>
<keyword evidence="9 15" id="KW-0233">DNA recombination</keyword>
<keyword evidence="7 15" id="KW-0067">ATP-binding</keyword>
<keyword evidence="8" id="KW-0238">DNA-binding</keyword>
<dbReference type="InterPro" id="IPR045562">
    <property type="entry name" value="RecG_dom3_C"/>
</dbReference>
<keyword evidence="11" id="KW-0413">Isomerase</keyword>
<gene>
    <name evidence="18" type="ORF">A2672_01365</name>
</gene>
<evidence type="ECO:0000259" key="17">
    <source>
        <dbReference type="PROSITE" id="PS51194"/>
    </source>
</evidence>
<dbReference type="PROSITE" id="PS51192">
    <property type="entry name" value="HELICASE_ATP_BIND_1"/>
    <property type="match status" value="1"/>
</dbReference>
<keyword evidence="10 15" id="KW-0234">DNA repair</keyword>
<evidence type="ECO:0000256" key="4">
    <source>
        <dbReference type="ARBA" id="ARBA00022763"/>
    </source>
</evidence>
<evidence type="ECO:0000256" key="15">
    <source>
        <dbReference type="RuleBase" id="RU363016"/>
    </source>
</evidence>
<dbReference type="Gene3D" id="3.40.50.300">
    <property type="entry name" value="P-loop containing nucleotide triphosphate hydrolases"/>
    <property type="match status" value="2"/>
</dbReference>
<protein>
    <recommendedName>
        <fullName evidence="2 15">ATP-dependent DNA helicase RecG</fullName>
        <ecNumber evidence="13 15">5.6.2.4</ecNumber>
    </recommendedName>
</protein>
<comment type="similarity">
    <text evidence="1 15">Belongs to the helicase family. RecG subfamily.</text>
</comment>
<evidence type="ECO:0000256" key="2">
    <source>
        <dbReference type="ARBA" id="ARBA00017846"/>
    </source>
</evidence>
<evidence type="ECO:0000256" key="9">
    <source>
        <dbReference type="ARBA" id="ARBA00023172"/>
    </source>
</evidence>
<dbReference type="Pfam" id="PF19833">
    <property type="entry name" value="RecG_dom3_C"/>
    <property type="match status" value="1"/>
</dbReference>
<dbReference type="EMBL" id="MHTT01000002">
    <property type="protein sequence ID" value="OHA66481.1"/>
    <property type="molecule type" value="Genomic_DNA"/>
</dbReference>
<dbReference type="CDD" id="cd04488">
    <property type="entry name" value="RecG_wedge_OBF"/>
    <property type="match status" value="1"/>
</dbReference>
<proteinExistence type="inferred from homology"/>
<accession>A0A1G2R325</accession>
<evidence type="ECO:0000256" key="14">
    <source>
        <dbReference type="ARBA" id="ARBA00048988"/>
    </source>
</evidence>
<evidence type="ECO:0000256" key="5">
    <source>
        <dbReference type="ARBA" id="ARBA00022801"/>
    </source>
</evidence>
<dbReference type="PANTHER" id="PTHR47964:SF1">
    <property type="entry name" value="ATP-DEPENDENT DNA HELICASE HOMOLOG RECG, CHLOROPLASTIC"/>
    <property type="match status" value="1"/>
</dbReference>
<keyword evidence="4 15" id="KW-0227">DNA damage</keyword>
<dbReference type="InterPro" id="IPR012340">
    <property type="entry name" value="NA-bd_OB-fold"/>
</dbReference>
<reference evidence="18 19" key="1">
    <citation type="journal article" date="2016" name="Nat. Commun.">
        <title>Thousands of microbial genomes shed light on interconnected biogeochemical processes in an aquifer system.</title>
        <authorList>
            <person name="Anantharaman K."/>
            <person name="Brown C.T."/>
            <person name="Hug L.A."/>
            <person name="Sharon I."/>
            <person name="Castelle C.J."/>
            <person name="Probst A.J."/>
            <person name="Thomas B.C."/>
            <person name="Singh A."/>
            <person name="Wilkins M.J."/>
            <person name="Karaoz U."/>
            <person name="Brodie E.L."/>
            <person name="Williams K.H."/>
            <person name="Hubbard S.S."/>
            <person name="Banfield J.F."/>
        </authorList>
    </citation>
    <scope>NUCLEOTIDE SEQUENCE [LARGE SCALE GENOMIC DNA]</scope>
</reference>
<dbReference type="SUPFAM" id="SSF52540">
    <property type="entry name" value="P-loop containing nucleoside triphosphate hydrolases"/>
    <property type="match status" value="2"/>
</dbReference>
<dbReference type="GO" id="GO:0006281">
    <property type="term" value="P:DNA repair"/>
    <property type="evidence" value="ECO:0007669"/>
    <property type="project" value="UniProtKB-UniRule"/>
</dbReference>
<feature type="domain" description="Helicase C-terminal" evidence="17">
    <location>
        <begin position="465"/>
        <end position="628"/>
    </location>
</feature>
<dbReference type="SUPFAM" id="SSF50249">
    <property type="entry name" value="Nucleic acid-binding proteins"/>
    <property type="match status" value="1"/>
</dbReference>
<evidence type="ECO:0000256" key="13">
    <source>
        <dbReference type="ARBA" id="ARBA00034808"/>
    </source>
</evidence>
<dbReference type="AlphaFoldDB" id="A0A1G2R325"/>
<dbReference type="GO" id="GO:0006310">
    <property type="term" value="P:DNA recombination"/>
    <property type="evidence" value="ECO:0007669"/>
    <property type="project" value="UniProtKB-UniRule"/>
</dbReference>
<dbReference type="GO" id="GO:0043138">
    <property type="term" value="F:3'-5' DNA helicase activity"/>
    <property type="evidence" value="ECO:0007669"/>
    <property type="project" value="UniProtKB-EC"/>
</dbReference>
<dbReference type="GO" id="GO:0005524">
    <property type="term" value="F:ATP binding"/>
    <property type="evidence" value="ECO:0007669"/>
    <property type="project" value="UniProtKB-KW"/>
</dbReference>
<comment type="caution">
    <text evidence="18">The sequence shown here is derived from an EMBL/GenBank/DDBJ whole genome shotgun (WGS) entry which is preliminary data.</text>
</comment>
<evidence type="ECO:0000256" key="12">
    <source>
        <dbReference type="ARBA" id="ARBA00034617"/>
    </source>
</evidence>
<evidence type="ECO:0000256" key="6">
    <source>
        <dbReference type="ARBA" id="ARBA00022806"/>
    </source>
</evidence>
<dbReference type="InterPro" id="IPR014001">
    <property type="entry name" value="Helicase_ATP-bd"/>
</dbReference>
<dbReference type="Pfam" id="PF00271">
    <property type="entry name" value="Helicase_C"/>
    <property type="match status" value="1"/>
</dbReference>
<dbReference type="Pfam" id="PF17191">
    <property type="entry name" value="RecG_wedge"/>
    <property type="match status" value="1"/>
</dbReference>
<evidence type="ECO:0000256" key="1">
    <source>
        <dbReference type="ARBA" id="ARBA00007504"/>
    </source>
</evidence>
<dbReference type="PROSITE" id="PS51194">
    <property type="entry name" value="HELICASE_CTER"/>
    <property type="match status" value="1"/>
</dbReference>
<dbReference type="InterPro" id="IPR001650">
    <property type="entry name" value="Helicase_C-like"/>
</dbReference>
<dbReference type="SMART" id="SM00487">
    <property type="entry name" value="DEXDc"/>
    <property type="match status" value="1"/>
</dbReference>
<dbReference type="EC" id="5.6.2.4" evidence="13 15"/>
<dbReference type="Proteomes" id="UP000178065">
    <property type="component" value="Unassembled WGS sequence"/>
</dbReference>
<comment type="catalytic activity">
    <reaction evidence="12 15">
        <text>Couples ATP hydrolysis with the unwinding of duplex DNA by translocating in the 3'-5' direction.</text>
        <dbReference type="EC" id="5.6.2.4"/>
    </reaction>
</comment>
<comment type="function">
    <text evidence="15">Plays a critical role in recombination and DNA repair. Helps process Holliday junction intermediates to mature products by catalyzing branch migration. Has replication fork regression activity, unwinds stalled or blocked replication forks to make a HJ that can be resolved. Has a DNA unwinding activity characteristic of a DNA helicase with 3'-5' polarity.</text>
</comment>
<dbReference type="SMART" id="SM00490">
    <property type="entry name" value="HELICc"/>
    <property type="match status" value="1"/>
</dbReference>
<dbReference type="NCBIfam" id="TIGR00643">
    <property type="entry name" value="recG"/>
    <property type="match status" value="1"/>
</dbReference>
<comment type="catalytic activity">
    <reaction evidence="14 15">
        <text>ATP + H2O = ADP + phosphate + H(+)</text>
        <dbReference type="Rhea" id="RHEA:13065"/>
        <dbReference type="ChEBI" id="CHEBI:15377"/>
        <dbReference type="ChEBI" id="CHEBI:15378"/>
        <dbReference type="ChEBI" id="CHEBI:30616"/>
        <dbReference type="ChEBI" id="CHEBI:43474"/>
        <dbReference type="ChEBI" id="CHEBI:456216"/>
        <dbReference type="EC" id="5.6.2.4"/>
    </reaction>
</comment>
<dbReference type="InterPro" id="IPR004609">
    <property type="entry name" value="ATP-dep_DNA_helicase_RecG"/>
</dbReference>
<dbReference type="InterPro" id="IPR027417">
    <property type="entry name" value="P-loop_NTPase"/>
</dbReference>
<dbReference type="Pfam" id="PF00270">
    <property type="entry name" value="DEAD"/>
    <property type="match status" value="1"/>
</dbReference>
<organism evidence="18 19">
    <name type="scientific">Candidatus Wildermuthbacteria bacterium RIFCSPHIGHO2_01_FULL_49_22b</name>
    <dbReference type="NCBI Taxonomy" id="1802448"/>
    <lineage>
        <taxon>Bacteria</taxon>
        <taxon>Candidatus Wildermuthiibacteriota</taxon>
    </lineage>
</organism>
<feature type="domain" description="Helicase ATP-binding" evidence="16">
    <location>
        <begin position="272"/>
        <end position="446"/>
    </location>
</feature>